<evidence type="ECO:0000313" key="4">
    <source>
        <dbReference type="EMBL" id="PWN36387.1"/>
    </source>
</evidence>
<dbReference type="InterPro" id="IPR050756">
    <property type="entry name" value="CSN3"/>
</dbReference>
<dbReference type="GO" id="GO:0006511">
    <property type="term" value="P:ubiquitin-dependent protein catabolic process"/>
    <property type="evidence" value="ECO:0007669"/>
    <property type="project" value="TreeGrafter"/>
</dbReference>
<dbReference type="RefSeq" id="XP_025356689.1">
    <property type="nucleotide sequence ID" value="XM_025498969.1"/>
</dbReference>
<dbReference type="OrthoDB" id="29061at2759"/>
<evidence type="ECO:0000259" key="3">
    <source>
        <dbReference type="Pfam" id="PF22788"/>
    </source>
</evidence>
<keyword evidence="5" id="KW-1185">Reference proteome</keyword>
<dbReference type="GeneID" id="37020750"/>
<dbReference type="FunCoup" id="A0A316VFH7">
    <property type="interactions" value="9"/>
</dbReference>
<dbReference type="GO" id="GO:0008180">
    <property type="term" value="C:COP9 signalosome"/>
    <property type="evidence" value="ECO:0007669"/>
    <property type="project" value="TreeGrafter"/>
</dbReference>
<feature type="domain" description="COP9 signalosome complex subunit 3 N-terminal helical repeats" evidence="3">
    <location>
        <begin position="84"/>
        <end position="294"/>
    </location>
</feature>
<dbReference type="Proteomes" id="UP000245771">
    <property type="component" value="Unassembled WGS sequence"/>
</dbReference>
<feature type="compositionally biased region" description="Low complexity" evidence="2">
    <location>
        <begin position="10"/>
        <end position="27"/>
    </location>
</feature>
<dbReference type="PANTHER" id="PTHR10758:SF1">
    <property type="entry name" value="COP9 SIGNALOSOME COMPLEX SUBUNIT 3"/>
    <property type="match status" value="1"/>
</dbReference>
<evidence type="ECO:0000256" key="2">
    <source>
        <dbReference type="SAM" id="MobiDB-lite"/>
    </source>
</evidence>
<organism evidence="4 5">
    <name type="scientific">Meira miltonrushii</name>
    <dbReference type="NCBI Taxonomy" id="1280837"/>
    <lineage>
        <taxon>Eukaryota</taxon>
        <taxon>Fungi</taxon>
        <taxon>Dikarya</taxon>
        <taxon>Basidiomycota</taxon>
        <taxon>Ustilaginomycotina</taxon>
        <taxon>Exobasidiomycetes</taxon>
        <taxon>Exobasidiales</taxon>
        <taxon>Brachybasidiaceae</taxon>
        <taxon>Meira</taxon>
    </lineage>
</organism>
<keyword evidence="1" id="KW-0963">Cytoplasm</keyword>
<dbReference type="InterPro" id="IPR055089">
    <property type="entry name" value="COP9_N"/>
</dbReference>
<reference evidence="4 5" key="1">
    <citation type="journal article" date="2018" name="Mol. Biol. Evol.">
        <title>Broad Genomic Sampling Reveals a Smut Pathogenic Ancestry of the Fungal Clade Ustilaginomycotina.</title>
        <authorList>
            <person name="Kijpornyongpan T."/>
            <person name="Mondo S.J."/>
            <person name="Barry K."/>
            <person name="Sandor L."/>
            <person name="Lee J."/>
            <person name="Lipzen A."/>
            <person name="Pangilinan J."/>
            <person name="LaButti K."/>
            <person name="Hainaut M."/>
            <person name="Henrissat B."/>
            <person name="Grigoriev I.V."/>
            <person name="Spatafora J.W."/>
            <person name="Aime M.C."/>
        </authorList>
    </citation>
    <scope>NUCLEOTIDE SEQUENCE [LARGE SCALE GENOMIC DNA]</scope>
    <source>
        <strain evidence="4 5">MCA 3882</strain>
    </source>
</reference>
<dbReference type="PANTHER" id="PTHR10758">
    <property type="entry name" value="26S PROTEASOME NON-ATPASE REGULATORY SUBUNIT 3/COP9 SIGNALOSOME COMPLEX SUBUNIT 3"/>
    <property type="match status" value="1"/>
</dbReference>
<proteinExistence type="predicted"/>
<gene>
    <name evidence="4" type="ORF">FA14DRAFT_161120</name>
</gene>
<evidence type="ECO:0000256" key="1">
    <source>
        <dbReference type="ARBA" id="ARBA00022490"/>
    </source>
</evidence>
<accession>A0A316VFH7</accession>
<dbReference type="InParanoid" id="A0A316VFH7"/>
<dbReference type="Pfam" id="PF22788">
    <property type="entry name" value="COP9_hel_rpt"/>
    <property type="match status" value="1"/>
</dbReference>
<sequence>MTQQTLAGPSSGRSNNSRGGNTAGAGTEAPPFSSIDDIVSAIRSTPANSNDVQTVLLPSLLKTFHSQKGKGQKIFRKPLQDGVDPLGMLDPAINTLGYTFILGVRSAQCTTQEEARAFMPVIAAFAGSFDSQQWIGAGDAVTTLVRGIVNVARISEDLVWANPSLLRIMDAFRRVQGGLNNLTVIHVVVLYHLLQTAHYETAMDWILQYDLVSADTKVTPLVYSDVLEYFYYGGMICTKVGDLEKGATLFQQCVATPAQAVSAIQIDAYKKLILIQLMKDGTVSRMPTFTSQAVTRAIRGNLSNLEAYHSFIKVYTNEVSLKIAASHEQETKKSSKRNLVQNLQEFVQQKQEIFERDQNFGLVQSLVEVYLSRRVARLSKLFAIISIGEIVKLLHIEEDLGVPLEQACKQIFEALQRAQQMQWIKASYKGETVSSSASVVVQFEQSHVDVANGPETSLRLMNVMKEGQHWSKILQEKERSLAQSEAYLAKVINPSRSGFGTLSMDDFDEDVYV</sequence>
<dbReference type="AlphaFoldDB" id="A0A316VFH7"/>
<protein>
    <recommendedName>
        <fullName evidence="3">COP9 signalosome complex subunit 3 N-terminal helical repeats domain-containing protein</fullName>
    </recommendedName>
</protein>
<feature type="region of interest" description="Disordered" evidence="2">
    <location>
        <begin position="1"/>
        <end position="31"/>
    </location>
</feature>
<dbReference type="STRING" id="1280837.A0A316VFH7"/>
<name>A0A316VFH7_9BASI</name>
<dbReference type="EMBL" id="KZ819603">
    <property type="protein sequence ID" value="PWN36387.1"/>
    <property type="molecule type" value="Genomic_DNA"/>
</dbReference>
<evidence type="ECO:0000313" key="5">
    <source>
        <dbReference type="Proteomes" id="UP000245771"/>
    </source>
</evidence>